<keyword evidence="2" id="KW-1185">Reference proteome</keyword>
<dbReference type="EMBL" id="JBHTBS010000004">
    <property type="protein sequence ID" value="MFC7337338.1"/>
    <property type="molecule type" value="Genomic_DNA"/>
</dbReference>
<name>A0ABW2L4R8_9BACT</name>
<evidence type="ECO:0000313" key="1">
    <source>
        <dbReference type="EMBL" id="MFC7337338.1"/>
    </source>
</evidence>
<dbReference type="RefSeq" id="WP_379711534.1">
    <property type="nucleotide sequence ID" value="NZ_JBHTBS010000004.1"/>
</dbReference>
<accession>A0ABW2L4R8</accession>
<sequence length="65" mass="7267">MKARTISIREIDEAYQKERAADAAALKTGTISARQLQKTNSLIPERASMQIVDLASYLKGRCEQK</sequence>
<gene>
    <name evidence="1" type="ORF">ACFQY0_09140</name>
</gene>
<comment type="caution">
    <text evidence="1">The sequence shown here is derived from an EMBL/GenBank/DDBJ whole genome shotgun (WGS) entry which is preliminary data.</text>
</comment>
<protein>
    <submittedName>
        <fullName evidence="1">Uncharacterized protein</fullName>
    </submittedName>
</protein>
<reference evidence="2" key="1">
    <citation type="journal article" date="2019" name="Int. J. Syst. Evol. Microbiol.">
        <title>The Global Catalogue of Microorganisms (GCM) 10K type strain sequencing project: providing services to taxonomists for standard genome sequencing and annotation.</title>
        <authorList>
            <consortium name="The Broad Institute Genomics Platform"/>
            <consortium name="The Broad Institute Genome Sequencing Center for Infectious Disease"/>
            <person name="Wu L."/>
            <person name="Ma J."/>
        </authorList>
    </citation>
    <scope>NUCLEOTIDE SEQUENCE [LARGE SCALE GENOMIC DNA]</scope>
    <source>
        <strain evidence="2">CGMCC 4.1467</strain>
    </source>
</reference>
<proteinExistence type="predicted"/>
<dbReference type="Proteomes" id="UP001596472">
    <property type="component" value="Unassembled WGS sequence"/>
</dbReference>
<organism evidence="1 2">
    <name type="scientific">Haloferula chungangensis</name>
    <dbReference type="NCBI Taxonomy" id="1048331"/>
    <lineage>
        <taxon>Bacteria</taxon>
        <taxon>Pseudomonadati</taxon>
        <taxon>Verrucomicrobiota</taxon>
        <taxon>Verrucomicrobiia</taxon>
        <taxon>Verrucomicrobiales</taxon>
        <taxon>Verrucomicrobiaceae</taxon>
        <taxon>Haloferula</taxon>
    </lineage>
</organism>
<evidence type="ECO:0000313" key="2">
    <source>
        <dbReference type="Proteomes" id="UP001596472"/>
    </source>
</evidence>